<dbReference type="InterPro" id="IPR021236">
    <property type="entry name" value="Uncharacterised_YfdX"/>
</dbReference>
<evidence type="ECO:0000256" key="1">
    <source>
        <dbReference type="SAM" id="SignalP"/>
    </source>
</evidence>
<dbReference type="EMBL" id="CP019434">
    <property type="protein sequence ID" value="APZ43327.1"/>
    <property type="molecule type" value="Genomic_DNA"/>
</dbReference>
<dbReference type="KEGG" id="afy:BW247_09645"/>
<accession>A0A1P8UHN2</accession>
<reference evidence="2 3" key="1">
    <citation type="submission" date="2017-01" db="EMBL/GenBank/DDBJ databases">
        <title>Draft sequence of Acidihalobacter ferrooxidans strain DSM 14175 (strain V8).</title>
        <authorList>
            <person name="Khaleque H.N."/>
            <person name="Ramsay J.P."/>
            <person name="Murphy R.J.T."/>
            <person name="Kaksonen A.H."/>
            <person name="Boxall N.J."/>
            <person name="Watkin E.L.J."/>
        </authorList>
    </citation>
    <scope>NUCLEOTIDE SEQUENCE [LARGE SCALE GENOMIC DNA]</scope>
    <source>
        <strain evidence="2 3">V8</strain>
    </source>
</reference>
<dbReference type="AlphaFoldDB" id="A0A1P8UHN2"/>
<protein>
    <submittedName>
        <fullName evidence="2">Uncharacterized protein</fullName>
    </submittedName>
</protein>
<feature type="chain" id="PRO_5013337963" evidence="1">
    <location>
        <begin position="25"/>
        <end position="227"/>
    </location>
</feature>
<sequence>MRLRTALIATIAAAAFSLGIQAQAATGLRPDIRSLNRMQVYAAQALADSEEARAALHDGAPGTAANALSKTRTLLELIHSRLPAAEFQAMLRAMGALMSFEDNKQVLPMFQRLFFALDDLPHDAAREQARKALKRAQADLQKTDRAGAISALTQAGAPYADPVLTPPLKAAGQALTAANAALVHGNGSQAETNLVKLATDLLKLHKALATYPLTMTQNAPPHGTRNP</sequence>
<feature type="signal peptide" evidence="1">
    <location>
        <begin position="1"/>
        <end position="24"/>
    </location>
</feature>
<name>A0A1P8UHN2_9GAMM</name>
<evidence type="ECO:0000313" key="2">
    <source>
        <dbReference type="EMBL" id="APZ43327.1"/>
    </source>
</evidence>
<organism evidence="2 3">
    <name type="scientific">Acidihalobacter ferrooxydans</name>
    <dbReference type="NCBI Taxonomy" id="1765967"/>
    <lineage>
        <taxon>Bacteria</taxon>
        <taxon>Pseudomonadati</taxon>
        <taxon>Pseudomonadota</taxon>
        <taxon>Gammaproteobacteria</taxon>
        <taxon>Chromatiales</taxon>
        <taxon>Ectothiorhodospiraceae</taxon>
        <taxon>Acidihalobacter</taxon>
    </lineage>
</organism>
<dbReference type="RefSeq" id="WP_076836968.1">
    <property type="nucleotide sequence ID" value="NZ_CP019434.1"/>
</dbReference>
<proteinExistence type="predicted"/>
<gene>
    <name evidence="2" type="ORF">BW247_09645</name>
</gene>
<keyword evidence="1" id="KW-0732">Signal</keyword>
<dbReference type="Proteomes" id="UP000243807">
    <property type="component" value="Chromosome"/>
</dbReference>
<evidence type="ECO:0000313" key="3">
    <source>
        <dbReference type="Proteomes" id="UP000243807"/>
    </source>
</evidence>
<keyword evidence="3" id="KW-1185">Reference proteome</keyword>
<dbReference type="Pfam" id="PF10938">
    <property type="entry name" value="YfdX"/>
    <property type="match status" value="1"/>
</dbReference>